<keyword evidence="2" id="KW-1185">Reference proteome</keyword>
<reference evidence="1" key="1">
    <citation type="submission" date="2021-06" db="EMBL/GenBank/DDBJ databases">
        <authorList>
            <person name="Kallberg Y."/>
            <person name="Tangrot J."/>
            <person name="Rosling A."/>
        </authorList>
    </citation>
    <scope>NUCLEOTIDE SEQUENCE</scope>
    <source>
        <strain evidence="1">FL966</strain>
    </source>
</reference>
<evidence type="ECO:0000313" key="1">
    <source>
        <dbReference type="EMBL" id="CAG8827492.1"/>
    </source>
</evidence>
<feature type="non-terminal residue" evidence="1">
    <location>
        <position position="1"/>
    </location>
</feature>
<accession>A0A9N9KGE3</accession>
<dbReference type="EMBL" id="CAJVQA010059074">
    <property type="protein sequence ID" value="CAG8827492.1"/>
    <property type="molecule type" value="Genomic_DNA"/>
</dbReference>
<sequence length="44" mass="4886">SNIVLITTSKYFATAEELRCANQACSVADKKFSDDMLLKSIFVL</sequence>
<proteinExistence type="predicted"/>
<protein>
    <submittedName>
        <fullName evidence="1">16502_t:CDS:1</fullName>
    </submittedName>
</protein>
<feature type="non-terminal residue" evidence="1">
    <location>
        <position position="44"/>
    </location>
</feature>
<organism evidence="1 2">
    <name type="scientific">Cetraspora pellucida</name>
    <dbReference type="NCBI Taxonomy" id="1433469"/>
    <lineage>
        <taxon>Eukaryota</taxon>
        <taxon>Fungi</taxon>
        <taxon>Fungi incertae sedis</taxon>
        <taxon>Mucoromycota</taxon>
        <taxon>Glomeromycotina</taxon>
        <taxon>Glomeromycetes</taxon>
        <taxon>Diversisporales</taxon>
        <taxon>Gigasporaceae</taxon>
        <taxon>Cetraspora</taxon>
    </lineage>
</organism>
<name>A0A9N9KGE3_9GLOM</name>
<comment type="caution">
    <text evidence="1">The sequence shown here is derived from an EMBL/GenBank/DDBJ whole genome shotgun (WGS) entry which is preliminary data.</text>
</comment>
<gene>
    <name evidence="1" type="ORF">CPELLU_LOCUS20307</name>
</gene>
<dbReference type="AlphaFoldDB" id="A0A9N9KGE3"/>
<dbReference type="Proteomes" id="UP000789759">
    <property type="component" value="Unassembled WGS sequence"/>
</dbReference>
<evidence type="ECO:0000313" key="2">
    <source>
        <dbReference type="Proteomes" id="UP000789759"/>
    </source>
</evidence>